<evidence type="ECO:0000259" key="1">
    <source>
        <dbReference type="Pfam" id="PF03992"/>
    </source>
</evidence>
<gene>
    <name evidence="2" type="ORF">BP00DRAFT_446344</name>
</gene>
<accession>A0A2V5I9D8</accession>
<evidence type="ECO:0000313" key="2">
    <source>
        <dbReference type="EMBL" id="PYI31732.1"/>
    </source>
</evidence>
<name>A0A2V5I9D8_9EURO</name>
<evidence type="ECO:0000313" key="3">
    <source>
        <dbReference type="Proteomes" id="UP000248817"/>
    </source>
</evidence>
<dbReference type="EMBL" id="KZ825500">
    <property type="protein sequence ID" value="PYI31732.1"/>
    <property type="molecule type" value="Genomic_DNA"/>
</dbReference>
<feature type="domain" description="ABM" evidence="1">
    <location>
        <begin position="4"/>
        <end position="74"/>
    </location>
</feature>
<dbReference type="Proteomes" id="UP000248817">
    <property type="component" value="Unassembled WGS sequence"/>
</dbReference>
<reference evidence="2 3" key="1">
    <citation type="submission" date="2018-02" db="EMBL/GenBank/DDBJ databases">
        <title>The genomes of Aspergillus section Nigri reveals drivers in fungal speciation.</title>
        <authorList>
            <consortium name="DOE Joint Genome Institute"/>
            <person name="Vesth T.C."/>
            <person name="Nybo J."/>
            <person name="Theobald S."/>
            <person name="Brandl J."/>
            <person name="Frisvad J.C."/>
            <person name="Nielsen K.F."/>
            <person name="Lyhne E.K."/>
            <person name="Kogle M.E."/>
            <person name="Kuo A."/>
            <person name="Riley R."/>
            <person name="Clum A."/>
            <person name="Nolan M."/>
            <person name="Lipzen A."/>
            <person name="Salamov A."/>
            <person name="Henrissat B."/>
            <person name="Wiebenga A."/>
            <person name="De vries R.P."/>
            <person name="Grigoriev I.V."/>
            <person name="Mortensen U.H."/>
            <person name="Andersen M.R."/>
            <person name="Baker S.E."/>
        </authorList>
    </citation>
    <scope>NUCLEOTIDE SEQUENCE [LARGE SCALE GENOMIC DNA]</scope>
    <source>
        <strain evidence="2 3">CBS 114.80</strain>
    </source>
</reference>
<dbReference type="SUPFAM" id="SSF54909">
    <property type="entry name" value="Dimeric alpha+beta barrel"/>
    <property type="match status" value="1"/>
</dbReference>
<dbReference type="InterPro" id="IPR011008">
    <property type="entry name" value="Dimeric_a/b-barrel"/>
</dbReference>
<dbReference type="InterPro" id="IPR007138">
    <property type="entry name" value="ABM_dom"/>
</dbReference>
<dbReference type="Pfam" id="PF03992">
    <property type="entry name" value="ABM"/>
    <property type="match status" value="1"/>
</dbReference>
<keyword evidence="3" id="KW-1185">Reference proteome</keyword>
<protein>
    <recommendedName>
        <fullName evidence="1">ABM domain-containing protein</fullName>
    </recommendedName>
</protein>
<sequence length="107" mass="12564">MSEIHLIATLRPRTGKESQLRDILRETTAHVTLVEKHCLSFLLTEMTDGNGRVIFKVIERWATAQALICHHQREWLKSMYRRFEVEELLEGPEIIEELLFVDGFVSR</sequence>
<dbReference type="AlphaFoldDB" id="A0A2V5I9D8"/>
<proteinExistence type="predicted"/>
<dbReference type="Gene3D" id="3.30.70.100">
    <property type="match status" value="1"/>
</dbReference>
<organism evidence="2 3">
    <name type="scientific">Aspergillus indologenus CBS 114.80</name>
    <dbReference type="NCBI Taxonomy" id="1450541"/>
    <lineage>
        <taxon>Eukaryota</taxon>
        <taxon>Fungi</taxon>
        <taxon>Dikarya</taxon>
        <taxon>Ascomycota</taxon>
        <taxon>Pezizomycotina</taxon>
        <taxon>Eurotiomycetes</taxon>
        <taxon>Eurotiomycetidae</taxon>
        <taxon>Eurotiales</taxon>
        <taxon>Aspergillaceae</taxon>
        <taxon>Aspergillus</taxon>
        <taxon>Aspergillus subgen. Circumdati</taxon>
    </lineage>
</organism>